<name>A0AA88ECX0_FICCA</name>
<dbReference type="AlphaFoldDB" id="A0AA88ECX0"/>
<keyword evidence="3" id="KW-1185">Reference proteome</keyword>
<organism evidence="2 3">
    <name type="scientific">Ficus carica</name>
    <name type="common">Common fig</name>
    <dbReference type="NCBI Taxonomy" id="3494"/>
    <lineage>
        <taxon>Eukaryota</taxon>
        <taxon>Viridiplantae</taxon>
        <taxon>Streptophyta</taxon>
        <taxon>Embryophyta</taxon>
        <taxon>Tracheophyta</taxon>
        <taxon>Spermatophyta</taxon>
        <taxon>Magnoliopsida</taxon>
        <taxon>eudicotyledons</taxon>
        <taxon>Gunneridae</taxon>
        <taxon>Pentapetalae</taxon>
        <taxon>rosids</taxon>
        <taxon>fabids</taxon>
        <taxon>Rosales</taxon>
        <taxon>Moraceae</taxon>
        <taxon>Ficeae</taxon>
        <taxon>Ficus</taxon>
    </lineage>
</organism>
<proteinExistence type="predicted"/>
<dbReference type="Proteomes" id="UP001187192">
    <property type="component" value="Unassembled WGS sequence"/>
</dbReference>
<dbReference type="EMBL" id="BTGU01015499">
    <property type="protein sequence ID" value="GMN72402.1"/>
    <property type="molecule type" value="Genomic_DNA"/>
</dbReference>
<evidence type="ECO:0000256" key="1">
    <source>
        <dbReference type="SAM" id="MobiDB-lite"/>
    </source>
</evidence>
<comment type="caution">
    <text evidence="2">The sequence shown here is derived from an EMBL/GenBank/DDBJ whole genome shotgun (WGS) entry which is preliminary data.</text>
</comment>
<evidence type="ECO:0000313" key="2">
    <source>
        <dbReference type="EMBL" id="GMN72402.1"/>
    </source>
</evidence>
<reference evidence="2" key="1">
    <citation type="submission" date="2023-07" db="EMBL/GenBank/DDBJ databases">
        <title>draft genome sequence of fig (Ficus carica).</title>
        <authorList>
            <person name="Takahashi T."/>
            <person name="Nishimura K."/>
        </authorList>
    </citation>
    <scope>NUCLEOTIDE SEQUENCE</scope>
</reference>
<accession>A0AA88ECX0</accession>
<sequence>MTEQKWVRHSFSHTPGEKVTIASSSPAGEPPGQGGGGQPSTLEIHIDQSISASCQFAK</sequence>
<protein>
    <submittedName>
        <fullName evidence="2">Uncharacterized protein</fullName>
    </submittedName>
</protein>
<evidence type="ECO:0000313" key="3">
    <source>
        <dbReference type="Proteomes" id="UP001187192"/>
    </source>
</evidence>
<feature type="region of interest" description="Disordered" evidence="1">
    <location>
        <begin position="1"/>
        <end position="41"/>
    </location>
</feature>
<gene>
    <name evidence="2" type="ORF">TIFTF001_054722</name>
</gene>